<feature type="non-terminal residue" evidence="2">
    <location>
        <position position="1"/>
    </location>
</feature>
<comment type="caution">
    <text evidence="2">The sequence shown here is derived from an EMBL/GenBank/DDBJ whole genome shotgun (WGS) entry which is preliminary data.</text>
</comment>
<evidence type="ECO:0000313" key="3">
    <source>
        <dbReference type="Proteomes" id="UP001221924"/>
    </source>
</evidence>
<dbReference type="Pfam" id="PF13175">
    <property type="entry name" value="AAA_15"/>
    <property type="match status" value="1"/>
</dbReference>
<proteinExistence type="predicted"/>
<name>A0AAW6MCI1_9BACE</name>
<reference evidence="2" key="1">
    <citation type="submission" date="2023-03" db="EMBL/GenBank/DDBJ databases">
        <title>DFI Biobank Strains.</title>
        <authorList>
            <person name="Mostad J."/>
            <person name="Paddock L."/>
            <person name="Medina S."/>
            <person name="Waligurski E."/>
            <person name="Barat B."/>
            <person name="Smith R."/>
            <person name="Burgo V."/>
            <person name="Metcalfe C."/>
            <person name="Woodson C."/>
            <person name="Sundararajan A."/>
            <person name="Ramaswamy R."/>
            <person name="Lin H."/>
            <person name="Pamer E.G."/>
        </authorList>
    </citation>
    <scope>NUCLEOTIDE SEQUENCE</scope>
    <source>
        <strain evidence="2">DFI.9.5</strain>
    </source>
</reference>
<evidence type="ECO:0000259" key="1">
    <source>
        <dbReference type="Pfam" id="PF13175"/>
    </source>
</evidence>
<feature type="domain" description="Endonuclease GajA/Old nuclease/RecF-like AAA" evidence="1">
    <location>
        <begin position="7"/>
        <end position="49"/>
    </location>
</feature>
<dbReference type="Proteomes" id="UP001221924">
    <property type="component" value="Unassembled WGS sequence"/>
</dbReference>
<sequence>KTQCCDLIIEEPEENLFPDIQQDFTYNIIREILKKEGNKLLITTHSPYILFALNNCLMGKLVEKYIPNEKRKEYPSSSAWIDPKLVSIYEIHEGALMCIQDKDGI</sequence>
<dbReference type="RefSeq" id="WP_275202936.1">
    <property type="nucleotide sequence ID" value="NZ_JARFID010000376.1"/>
</dbReference>
<dbReference type="InterPro" id="IPR041685">
    <property type="entry name" value="AAA_GajA/Old/RecF-like"/>
</dbReference>
<protein>
    <submittedName>
        <fullName evidence="2">AAA family ATPase</fullName>
    </submittedName>
</protein>
<organism evidence="2 3">
    <name type="scientific">Bacteroides cellulosilyticus</name>
    <dbReference type="NCBI Taxonomy" id="246787"/>
    <lineage>
        <taxon>Bacteria</taxon>
        <taxon>Pseudomonadati</taxon>
        <taxon>Bacteroidota</taxon>
        <taxon>Bacteroidia</taxon>
        <taxon>Bacteroidales</taxon>
        <taxon>Bacteroidaceae</taxon>
        <taxon>Bacteroides</taxon>
    </lineage>
</organism>
<dbReference type="EMBL" id="JARFID010000376">
    <property type="protein sequence ID" value="MDE8697863.1"/>
    <property type="molecule type" value="Genomic_DNA"/>
</dbReference>
<gene>
    <name evidence="2" type="ORF">PZH42_27855</name>
</gene>
<feature type="non-terminal residue" evidence="2">
    <location>
        <position position="105"/>
    </location>
</feature>
<dbReference type="AlphaFoldDB" id="A0AAW6MCI1"/>
<evidence type="ECO:0000313" key="2">
    <source>
        <dbReference type="EMBL" id="MDE8697863.1"/>
    </source>
</evidence>
<accession>A0AAW6MCI1</accession>